<accession>A0A4C1Z504</accession>
<proteinExistence type="predicted"/>
<evidence type="ECO:0000313" key="1">
    <source>
        <dbReference type="EMBL" id="GBP83901.1"/>
    </source>
</evidence>
<dbReference type="EMBL" id="BGZK01001647">
    <property type="protein sequence ID" value="GBP83901.1"/>
    <property type="molecule type" value="Genomic_DNA"/>
</dbReference>
<evidence type="ECO:0000313" key="2">
    <source>
        <dbReference type="Proteomes" id="UP000299102"/>
    </source>
</evidence>
<name>A0A4C1Z504_EUMVA</name>
<gene>
    <name evidence="1" type="ORF">EVAR_36549_1</name>
</gene>
<protein>
    <recommendedName>
        <fullName evidence="3">Reverse transcriptase domain-containing protein</fullName>
    </recommendedName>
</protein>
<organism evidence="1 2">
    <name type="scientific">Eumeta variegata</name>
    <name type="common">Bagworm moth</name>
    <name type="synonym">Eumeta japonica</name>
    <dbReference type="NCBI Taxonomy" id="151549"/>
    <lineage>
        <taxon>Eukaryota</taxon>
        <taxon>Metazoa</taxon>
        <taxon>Ecdysozoa</taxon>
        <taxon>Arthropoda</taxon>
        <taxon>Hexapoda</taxon>
        <taxon>Insecta</taxon>
        <taxon>Pterygota</taxon>
        <taxon>Neoptera</taxon>
        <taxon>Endopterygota</taxon>
        <taxon>Lepidoptera</taxon>
        <taxon>Glossata</taxon>
        <taxon>Ditrysia</taxon>
        <taxon>Tineoidea</taxon>
        <taxon>Psychidae</taxon>
        <taxon>Oiketicinae</taxon>
        <taxon>Eumeta</taxon>
    </lineage>
</organism>
<reference evidence="1 2" key="1">
    <citation type="journal article" date="2019" name="Commun. Biol.">
        <title>The bagworm genome reveals a unique fibroin gene that provides high tensile strength.</title>
        <authorList>
            <person name="Kono N."/>
            <person name="Nakamura H."/>
            <person name="Ohtoshi R."/>
            <person name="Tomita M."/>
            <person name="Numata K."/>
            <person name="Arakawa K."/>
        </authorList>
    </citation>
    <scope>NUCLEOTIDE SEQUENCE [LARGE SCALE GENOMIC DNA]</scope>
</reference>
<keyword evidence="2" id="KW-1185">Reference proteome</keyword>
<dbReference type="OrthoDB" id="6780114at2759"/>
<sequence length="166" mass="19116">MYDGLLKVILLRKAKLVAYADDMAIVTVTKHLLEINYVFDTTCERISQWIKSVNLKLAEHKTNGVLVSNRKKNGKNTLRVRNRVITSQPFLRYLRVVLDARFNFKRQVVHVGTKASVVAATLSRLIPNVGSPKEKRRAPLTFIITSVLTYHISFWADTFKMQESRR</sequence>
<evidence type="ECO:0008006" key="3">
    <source>
        <dbReference type="Google" id="ProtNLM"/>
    </source>
</evidence>
<dbReference type="AlphaFoldDB" id="A0A4C1Z504"/>
<dbReference type="Proteomes" id="UP000299102">
    <property type="component" value="Unassembled WGS sequence"/>
</dbReference>
<comment type="caution">
    <text evidence="1">The sequence shown here is derived from an EMBL/GenBank/DDBJ whole genome shotgun (WGS) entry which is preliminary data.</text>
</comment>